<comment type="caution">
    <text evidence="1">The sequence shown here is derived from an EMBL/GenBank/DDBJ whole genome shotgun (WGS) entry which is preliminary data.</text>
</comment>
<accession>A0A9K3NSD7</accession>
<dbReference type="Proteomes" id="UP000215914">
    <property type="component" value="Unassembled WGS sequence"/>
</dbReference>
<organism evidence="1 2">
    <name type="scientific">Helianthus annuus</name>
    <name type="common">Common sunflower</name>
    <dbReference type="NCBI Taxonomy" id="4232"/>
    <lineage>
        <taxon>Eukaryota</taxon>
        <taxon>Viridiplantae</taxon>
        <taxon>Streptophyta</taxon>
        <taxon>Embryophyta</taxon>
        <taxon>Tracheophyta</taxon>
        <taxon>Spermatophyta</taxon>
        <taxon>Magnoliopsida</taxon>
        <taxon>eudicotyledons</taxon>
        <taxon>Gunneridae</taxon>
        <taxon>Pentapetalae</taxon>
        <taxon>asterids</taxon>
        <taxon>campanulids</taxon>
        <taxon>Asterales</taxon>
        <taxon>Asteraceae</taxon>
        <taxon>Asteroideae</taxon>
        <taxon>Heliantheae alliance</taxon>
        <taxon>Heliantheae</taxon>
        <taxon>Helianthus</taxon>
    </lineage>
</organism>
<sequence length="54" mass="6585">MILLKAWPPPVTGETLAKFFQKSNTWKYFYHKCYKYIFNLFSQINFAMILLQNF</sequence>
<proteinExistence type="predicted"/>
<dbReference type="Gramene" id="mRNA:HanXRQr2_Chr04g0160271">
    <property type="protein sequence ID" value="CDS:HanXRQr2_Chr04g0160271.1"/>
    <property type="gene ID" value="HanXRQr2_Chr04g0160271"/>
</dbReference>
<keyword evidence="2" id="KW-1185">Reference proteome</keyword>
<protein>
    <submittedName>
        <fullName evidence="1">Uncharacterized protein</fullName>
    </submittedName>
</protein>
<dbReference type="EMBL" id="MNCJ02000319">
    <property type="protein sequence ID" value="KAF5809693.1"/>
    <property type="molecule type" value="Genomic_DNA"/>
</dbReference>
<name>A0A9K3NSD7_HELAN</name>
<reference evidence="1" key="2">
    <citation type="submission" date="2020-06" db="EMBL/GenBank/DDBJ databases">
        <title>Helianthus annuus Genome sequencing and assembly Release 2.</title>
        <authorList>
            <person name="Gouzy J."/>
            <person name="Langlade N."/>
            <person name="Munos S."/>
        </authorList>
    </citation>
    <scope>NUCLEOTIDE SEQUENCE</scope>
    <source>
        <tissue evidence="1">Leaves</tissue>
    </source>
</reference>
<evidence type="ECO:0000313" key="2">
    <source>
        <dbReference type="Proteomes" id="UP000215914"/>
    </source>
</evidence>
<dbReference type="AlphaFoldDB" id="A0A9K3NSD7"/>
<evidence type="ECO:0000313" key="1">
    <source>
        <dbReference type="EMBL" id="KAF5809693.1"/>
    </source>
</evidence>
<reference evidence="1" key="1">
    <citation type="journal article" date="2017" name="Nature">
        <title>The sunflower genome provides insights into oil metabolism, flowering and Asterid evolution.</title>
        <authorList>
            <person name="Badouin H."/>
            <person name="Gouzy J."/>
            <person name="Grassa C.J."/>
            <person name="Murat F."/>
            <person name="Staton S.E."/>
            <person name="Cottret L."/>
            <person name="Lelandais-Briere C."/>
            <person name="Owens G.L."/>
            <person name="Carrere S."/>
            <person name="Mayjonade B."/>
            <person name="Legrand L."/>
            <person name="Gill N."/>
            <person name="Kane N.C."/>
            <person name="Bowers J.E."/>
            <person name="Hubner S."/>
            <person name="Bellec A."/>
            <person name="Berard A."/>
            <person name="Berges H."/>
            <person name="Blanchet N."/>
            <person name="Boniface M.C."/>
            <person name="Brunel D."/>
            <person name="Catrice O."/>
            <person name="Chaidir N."/>
            <person name="Claudel C."/>
            <person name="Donnadieu C."/>
            <person name="Faraut T."/>
            <person name="Fievet G."/>
            <person name="Helmstetter N."/>
            <person name="King M."/>
            <person name="Knapp S.J."/>
            <person name="Lai Z."/>
            <person name="Le Paslier M.C."/>
            <person name="Lippi Y."/>
            <person name="Lorenzon L."/>
            <person name="Mandel J.R."/>
            <person name="Marage G."/>
            <person name="Marchand G."/>
            <person name="Marquand E."/>
            <person name="Bret-Mestries E."/>
            <person name="Morien E."/>
            <person name="Nambeesan S."/>
            <person name="Nguyen T."/>
            <person name="Pegot-Espagnet P."/>
            <person name="Pouilly N."/>
            <person name="Raftis F."/>
            <person name="Sallet E."/>
            <person name="Schiex T."/>
            <person name="Thomas J."/>
            <person name="Vandecasteele C."/>
            <person name="Vares D."/>
            <person name="Vear F."/>
            <person name="Vautrin S."/>
            <person name="Crespi M."/>
            <person name="Mangin B."/>
            <person name="Burke J.M."/>
            <person name="Salse J."/>
            <person name="Munos S."/>
            <person name="Vincourt P."/>
            <person name="Rieseberg L.H."/>
            <person name="Langlade N.B."/>
        </authorList>
    </citation>
    <scope>NUCLEOTIDE SEQUENCE</scope>
    <source>
        <tissue evidence="1">Leaves</tissue>
    </source>
</reference>
<gene>
    <name evidence="1" type="ORF">HanXRQr2_Chr04g0160271</name>
</gene>